<organism evidence="1 2">
    <name type="scientific">Colletotrichum truncatum</name>
    <name type="common">Anthracnose fungus</name>
    <name type="synonym">Colletotrichum capsici</name>
    <dbReference type="NCBI Taxonomy" id="5467"/>
    <lineage>
        <taxon>Eukaryota</taxon>
        <taxon>Fungi</taxon>
        <taxon>Dikarya</taxon>
        <taxon>Ascomycota</taxon>
        <taxon>Pezizomycotina</taxon>
        <taxon>Sordariomycetes</taxon>
        <taxon>Hypocreomycetidae</taxon>
        <taxon>Glomerellales</taxon>
        <taxon>Glomerellaceae</taxon>
        <taxon>Colletotrichum</taxon>
        <taxon>Colletotrichum truncatum species complex</taxon>
    </lineage>
</organism>
<protein>
    <submittedName>
        <fullName evidence="1">Uncharacterized protein</fullName>
    </submittedName>
</protein>
<name>A0ACC3YTZ9_COLTU</name>
<evidence type="ECO:0000313" key="2">
    <source>
        <dbReference type="Proteomes" id="UP000805649"/>
    </source>
</evidence>
<keyword evidence="2" id="KW-1185">Reference proteome</keyword>
<dbReference type="EMBL" id="VUJX02000006">
    <property type="protein sequence ID" value="KAL0935408.1"/>
    <property type="molecule type" value="Genomic_DNA"/>
</dbReference>
<proteinExistence type="predicted"/>
<comment type="caution">
    <text evidence="1">The sequence shown here is derived from an EMBL/GenBank/DDBJ whole genome shotgun (WGS) entry which is preliminary data.</text>
</comment>
<reference evidence="1 2" key="1">
    <citation type="journal article" date="2020" name="Phytopathology">
        <title>Genome Sequence Resources of Colletotrichum truncatum, C. plurivorum, C. musicola, and C. sojae: Four Species Pathogenic to Soybean (Glycine max).</title>
        <authorList>
            <person name="Rogerio F."/>
            <person name="Boufleur T.R."/>
            <person name="Ciampi-Guillardi M."/>
            <person name="Sukno S.A."/>
            <person name="Thon M.R."/>
            <person name="Massola Junior N.S."/>
            <person name="Baroncelli R."/>
        </authorList>
    </citation>
    <scope>NUCLEOTIDE SEQUENCE [LARGE SCALE GENOMIC DNA]</scope>
    <source>
        <strain evidence="1 2">CMES1059</strain>
    </source>
</reference>
<dbReference type="Proteomes" id="UP000805649">
    <property type="component" value="Unassembled WGS sequence"/>
</dbReference>
<gene>
    <name evidence="1" type="ORF">CTRU02_209999</name>
</gene>
<accession>A0ACC3YTZ9</accession>
<evidence type="ECO:0000313" key="1">
    <source>
        <dbReference type="EMBL" id="KAL0935408.1"/>
    </source>
</evidence>
<sequence>MRLFGQSVTGWRVPAIAAVILVWTMTAVLWGLLVYSFVRGIRRTGSVQDQPVFYSNDCERTRVLLVFLRFLISALSTLVLVSSYYFMQILVAPTREDIDKAHGRSQWMDIGVPSTRNLRFISCRRSVLWLLLAVIWVPFHLLSNSCVFGIVPAVPWVTVLATESFVSGGDYYLPGIGMGPPREDKRLPYTERFNISVPEEVKYIADNAAKWERLSARECLHAYDVWINVHKRRHMVAVVSMTNDDDDDEKGGWTTSDKSRSWGKGTYNDTAYSVWYAGHCGLYANNERTLCGGLAYGLNISLWDGDGPYNNVSIISEDANSMMSLVELWQGSWMDKLVDEHDNWVIPWHAVTAPGGATLLNETLTVSYCLSERIEANCKARINNMLFLAVGLVALGKSVLCAVVIRHLWATQPLATIGDAVDSFIRQPDPTTRGMCTLGWQDFSKKRPGRPRKPSANGWAAAPRRWKTQRARWGDSVYRSDWAVAYIPGIAGFILACLALKSFVEGVGGWKLAYFQSTFGQDPQNPVFILNYPSEKLRRFVLRLASDRTGVLLLVHFPQVGLASMALFLNVIYTRMLMAREWASYSVGLKTLRVSEPRGKQRRTHFLEIPWRYAVAVQVLGILVRWLCANAMYTVNVEPPQDGVVNRYENFRYFNILLSFRAALGTVIAFFIMMVTPLILACFRLPGEAVMVGSCSAAISAACHVLRPCSPLKEETEPAGADFISRWDSSSTLLEREASVLISATDAEGGDGGNGWRGVLATEYDTTADDLLVVEHLAFGGEGNNVQSVRNGAFYAGTSEWYDLKDIGVRDDYVESNIRTANL</sequence>